<sequence>MGNTNSSASDIITYIGVPLAVLGVLPILYNTLATLAALSRIRRMLRHSRLTALTRSDVVNRVIEVDLPRYAVTPWHRSMHRSAYWSLASHPSTIPGGSWSVFNWNTNTIGIRTQRVEYADQFTSAPKSRWLLRELICYLLNLGAVPNAHGWRLLRNTGILDARRRDPPVLRPPRVHPCGVLELISLVDPSATPEWGTLSADDSEARRVELMMRRMREQRGHMEKEARMSVAERQQAIKTRMERENLQRLDDFRDKMHADLQRKEARLLEALQSPKWTPAQLAPHALRWLKENSAWGSIFSSVPVPEVPVSWSLKPVLGPLLHTIVLNDELSSLLVAALESWKAWSENGGMRRADIDALMKDANGDREAFALASLVAAGVGEATSGDGITGARTGDAVGADMQECLGMWPKIRLG</sequence>
<feature type="transmembrane region" description="Helical" evidence="1">
    <location>
        <begin position="12"/>
        <end position="38"/>
    </location>
</feature>
<dbReference type="KEGG" id="val:VDBG_07984"/>
<keyword evidence="1" id="KW-0812">Transmembrane</keyword>
<evidence type="ECO:0000256" key="1">
    <source>
        <dbReference type="SAM" id="Phobius"/>
    </source>
</evidence>
<keyword evidence="1" id="KW-1133">Transmembrane helix</keyword>
<proteinExistence type="predicted"/>
<evidence type="ECO:0000313" key="2">
    <source>
        <dbReference type="EMBL" id="EEY21874.1"/>
    </source>
</evidence>
<keyword evidence="3" id="KW-1185">Reference proteome</keyword>
<dbReference type="eggNOG" id="ENOG502RKTI">
    <property type="taxonomic scope" value="Eukaryota"/>
</dbReference>
<dbReference type="EMBL" id="DS985224">
    <property type="protein sequence ID" value="EEY21874.1"/>
    <property type="molecule type" value="Genomic_DNA"/>
</dbReference>
<name>C9SSV9_VERA1</name>
<dbReference type="GeneID" id="9529782"/>
<dbReference type="Proteomes" id="UP000008698">
    <property type="component" value="Unassembled WGS sequence"/>
</dbReference>
<keyword evidence="1" id="KW-0472">Membrane</keyword>
<dbReference type="RefSeq" id="XP_003001725.1">
    <property type="nucleotide sequence ID" value="XM_003001679.1"/>
</dbReference>
<organism evidence="3">
    <name type="scientific">Verticillium alfalfae (strain VaMs.102 / ATCC MYA-4576 / FGSC 10136)</name>
    <name type="common">Verticillium wilt of alfalfa</name>
    <name type="synonym">Verticillium albo-atrum</name>
    <dbReference type="NCBI Taxonomy" id="526221"/>
    <lineage>
        <taxon>Eukaryota</taxon>
        <taxon>Fungi</taxon>
        <taxon>Dikarya</taxon>
        <taxon>Ascomycota</taxon>
        <taxon>Pezizomycotina</taxon>
        <taxon>Sordariomycetes</taxon>
        <taxon>Hypocreomycetidae</taxon>
        <taxon>Glomerellales</taxon>
        <taxon>Plectosphaerellaceae</taxon>
        <taxon>Verticillium</taxon>
    </lineage>
</organism>
<dbReference type="OrthoDB" id="3166386at2759"/>
<dbReference type="AlphaFoldDB" id="C9SSV9"/>
<accession>C9SSV9</accession>
<protein>
    <submittedName>
        <fullName evidence="2">Uncharacterized protein</fullName>
    </submittedName>
</protein>
<dbReference type="STRING" id="526221.C9SSV9"/>
<evidence type="ECO:0000313" key="3">
    <source>
        <dbReference type="Proteomes" id="UP000008698"/>
    </source>
</evidence>
<dbReference type="HOGENOM" id="CLU_035045_0_0_1"/>
<gene>
    <name evidence="2" type="ORF">VDBG_07984</name>
</gene>
<reference evidence="3" key="1">
    <citation type="journal article" date="2011" name="PLoS Pathog.">
        <title>Comparative genomics yields insights into niche adaptation of plant vascular wilt pathogens.</title>
        <authorList>
            <person name="Klosterman S.J."/>
            <person name="Subbarao K.V."/>
            <person name="Kang S."/>
            <person name="Veronese P."/>
            <person name="Gold S.E."/>
            <person name="Thomma B.P.H.J."/>
            <person name="Chen Z."/>
            <person name="Henrissat B."/>
            <person name="Lee Y.-H."/>
            <person name="Park J."/>
            <person name="Garcia-Pedrajas M.D."/>
            <person name="Barbara D.J."/>
            <person name="Anchieta A."/>
            <person name="de Jonge R."/>
            <person name="Santhanam P."/>
            <person name="Maruthachalam K."/>
            <person name="Atallah Z."/>
            <person name="Amyotte S.G."/>
            <person name="Paz Z."/>
            <person name="Inderbitzin P."/>
            <person name="Hayes R.J."/>
            <person name="Heiman D.I."/>
            <person name="Young S."/>
            <person name="Zeng Q."/>
            <person name="Engels R."/>
            <person name="Galagan J."/>
            <person name="Cuomo C.A."/>
            <person name="Dobinson K.F."/>
            <person name="Ma L.-J."/>
        </authorList>
    </citation>
    <scope>NUCLEOTIDE SEQUENCE [LARGE SCALE GENOMIC DNA]</scope>
    <source>
        <strain evidence="3">VaMs.102 / ATCC MYA-4576 / FGSC 10136</strain>
    </source>
</reference>